<evidence type="ECO:0000256" key="12">
    <source>
        <dbReference type="ARBA" id="ARBA00049396"/>
    </source>
</evidence>
<evidence type="ECO:0000256" key="6">
    <source>
        <dbReference type="ARBA" id="ARBA00023002"/>
    </source>
</evidence>
<evidence type="ECO:0000256" key="5">
    <source>
        <dbReference type="ARBA" id="ARBA00022915"/>
    </source>
</evidence>
<dbReference type="GO" id="GO:0050661">
    <property type="term" value="F:NADP binding"/>
    <property type="evidence" value="ECO:0007669"/>
    <property type="project" value="UniProtKB-UniRule"/>
</dbReference>
<evidence type="ECO:0000256" key="2">
    <source>
        <dbReference type="ARBA" id="ARBA00022490"/>
    </source>
</evidence>
<keyword evidence="5 13" id="KW-0220">Diaminopimelate biosynthesis</keyword>
<dbReference type="NCBIfam" id="TIGR00036">
    <property type="entry name" value="dapB"/>
    <property type="match status" value="1"/>
</dbReference>
<keyword evidence="4 13" id="KW-0521">NADP</keyword>
<dbReference type="InterPro" id="IPR022664">
    <property type="entry name" value="DapB_N_CS"/>
</dbReference>
<dbReference type="Pfam" id="PF01113">
    <property type="entry name" value="DapB_N"/>
    <property type="match status" value="1"/>
</dbReference>
<comment type="function">
    <text evidence="13">Catalyzes the conversion of 4-hydroxy-tetrahydrodipicolinate (HTPA) to tetrahydrodipicolinate.</text>
</comment>
<feature type="binding site" evidence="13">
    <location>
        <begin position="7"/>
        <end position="12"/>
    </location>
    <ligand>
        <name>NAD(+)</name>
        <dbReference type="ChEBI" id="CHEBI:57540"/>
    </ligand>
</feature>
<feature type="active site" description="Proton donor/acceptor" evidence="13">
    <location>
        <position position="145"/>
    </location>
</feature>
<proteinExistence type="inferred from homology"/>
<keyword evidence="2 13" id="KW-0963">Cytoplasm</keyword>
<evidence type="ECO:0000256" key="3">
    <source>
        <dbReference type="ARBA" id="ARBA00022605"/>
    </source>
</evidence>
<evidence type="ECO:0000256" key="4">
    <source>
        <dbReference type="ARBA" id="ARBA00022857"/>
    </source>
</evidence>
<dbReference type="InterPro" id="IPR000846">
    <property type="entry name" value="DapB_N"/>
</dbReference>
<dbReference type="CDD" id="cd02274">
    <property type="entry name" value="DHDPR_N"/>
    <property type="match status" value="1"/>
</dbReference>
<dbReference type="RefSeq" id="WP_138327246.1">
    <property type="nucleotide sequence ID" value="NZ_VCDI01000006.1"/>
</dbReference>
<name>A0A5R9J1U3_9PROT</name>
<dbReference type="Pfam" id="PF05173">
    <property type="entry name" value="DapB_C"/>
    <property type="match status" value="1"/>
</dbReference>
<feature type="binding site" evidence="13">
    <location>
        <position position="146"/>
    </location>
    <ligand>
        <name>(S)-2,3,4,5-tetrahydrodipicolinate</name>
        <dbReference type="ChEBI" id="CHEBI:16845"/>
    </ligand>
</feature>
<feature type="domain" description="Dihydrodipicolinate reductase N-terminal" evidence="14">
    <location>
        <begin position="1"/>
        <end position="114"/>
    </location>
</feature>
<evidence type="ECO:0000256" key="8">
    <source>
        <dbReference type="ARBA" id="ARBA00023154"/>
    </source>
</evidence>
<feature type="binding site" evidence="13">
    <location>
        <position position="33"/>
    </location>
    <ligand>
        <name>NADP(+)</name>
        <dbReference type="ChEBI" id="CHEBI:58349"/>
    </ligand>
</feature>
<dbReference type="GO" id="GO:0009089">
    <property type="term" value="P:lysine biosynthetic process via diaminopimelate"/>
    <property type="evidence" value="ECO:0007669"/>
    <property type="project" value="UniProtKB-UniRule"/>
</dbReference>
<feature type="active site" description="Proton donor" evidence="13">
    <location>
        <position position="149"/>
    </location>
</feature>
<accession>A0A5R9J1U3</accession>
<evidence type="ECO:0000256" key="11">
    <source>
        <dbReference type="ARBA" id="ARBA00049080"/>
    </source>
</evidence>
<dbReference type="Gene3D" id="3.30.360.10">
    <property type="entry name" value="Dihydrodipicolinate Reductase, domain 2"/>
    <property type="match status" value="1"/>
</dbReference>
<dbReference type="PROSITE" id="PS01298">
    <property type="entry name" value="DAPB"/>
    <property type="match status" value="1"/>
</dbReference>
<feature type="binding site" evidence="13">
    <location>
        <begin position="155"/>
        <end position="156"/>
    </location>
    <ligand>
        <name>(S)-2,3,4,5-tetrahydrodipicolinate</name>
        <dbReference type="ChEBI" id="CHEBI:16845"/>
    </ligand>
</feature>
<evidence type="ECO:0000259" key="14">
    <source>
        <dbReference type="Pfam" id="PF01113"/>
    </source>
</evidence>
<dbReference type="Proteomes" id="UP000305654">
    <property type="component" value="Unassembled WGS sequence"/>
</dbReference>
<dbReference type="EMBL" id="VCDI01000006">
    <property type="protein sequence ID" value="TLU71610.1"/>
    <property type="molecule type" value="Genomic_DNA"/>
</dbReference>
<dbReference type="InterPro" id="IPR022663">
    <property type="entry name" value="DapB_C"/>
</dbReference>
<feature type="binding site" evidence="13">
    <location>
        <position position="32"/>
    </location>
    <ligand>
        <name>NAD(+)</name>
        <dbReference type="ChEBI" id="CHEBI:57540"/>
    </ligand>
</feature>
<feature type="binding site" evidence="13">
    <location>
        <begin position="87"/>
        <end position="89"/>
    </location>
    <ligand>
        <name>NAD(+)</name>
        <dbReference type="ChEBI" id="CHEBI:57540"/>
    </ligand>
</feature>
<feature type="domain" description="Dihydrodipicolinate reductase C-terminal" evidence="15">
    <location>
        <begin position="117"/>
        <end position="254"/>
    </location>
</feature>
<comment type="pathway">
    <text evidence="9 13">Amino-acid biosynthesis; L-lysine biosynthesis via DAP pathway; (S)-tetrahydrodipicolinate from L-aspartate: step 4/4.</text>
</comment>
<dbReference type="HAMAP" id="MF_00102">
    <property type="entry name" value="DapB"/>
    <property type="match status" value="1"/>
</dbReference>
<keyword evidence="3 13" id="KW-0028">Amino-acid biosynthesis</keyword>
<evidence type="ECO:0000313" key="17">
    <source>
        <dbReference type="Proteomes" id="UP000305654"/>
    </source>
</evidence>
<evidence type="ECO:0000256" key="10">
    <source>
        <dbReference type="ARBA" id="ARBA00038983"/>
    </source>
</evidence>
<evidence type="ECO:0000256" key="9">
    <source>
        <dbReference type="ARBA" id="ARBA00037922"/>
    </source>
</evidence>
<gene>
    <name evidence="13" type="primary">dapB</name>
    <name evidence="16" type="ORF">FE263_16695</name>
</gene>
<evidence type="ECO:0000313" key="16">
    <source>
        <dbReference type="EMBL" id="TLU71610.1"/>
    </source>
</evidence>
<dbReference type="SUPFAM" id="SSF55347">
    <property type="entry name" value="Glyceraldehyde-3-phosphate dehydrogenase-like, C-terminal domain"/>
    <property type="match status" value="1"/>
</dbReference>
<dbReference type="EC" id="1.17.1.8" evidence="10 13"/>
<dbReference type="PANTHER" id="PTHR20836">
    <property type="entry name" value="DIHYDRODIPICOLINATE REDUCTASE"/>
    <property type="match status" value="1"/>
</dbReference>
<evidence type="ECO:0000256" key="7">
    <source>
        <dbReference type="ARBA" id="ARBA00023027"/>
    </source>
</evidence>
<dbReference type="UniPathway" id="UPA00034">
    <property type="reaction ID" value="UER00018"/>
</dbReference>
<dbReference type="GO" id="GO:0019877">
    <property type="term" value="P:diaminopimelate biosynthetic process"/>
    <property type="evidence" value="ECO:0007669"/>
    <property type="project" value="UniProtKB-UniRule"/>
</dbReference>
<evidence type="ECO:0000256" key="13">
    <source>
        <dbReference type="HAMAP-Rule" id="MF_00102"/>
    </source>
</evidence>
<dbReference type="GO" id="GO:0051287">
    <property type="term" value="F:NAD binding"/>
    <property type="evidence" value="ECO:0007669"/>
    <property type="project" value="UniProtKB-UniRule"/>
</dbReference>
<keyword evidence="8 13" id="KW-0457">Lysine biosynthesis</keyword>
<sequence>MRIGVAGINGRVGGLLLDEIRLRGDTLAGGLDRPGAGRAAPAPDVTMMASIEALASASDVVVDFTVAGTVPAHAEAIAHYRVAWVLGTTGLSDVAREAVARAARHAPVVQAANFSAGVALVLELAARAAAALPADQYDAEIVEMHHRQKLDAPSGTALAIGEAVATARGVRLSDVRECGRDGVTGARADGAIGFASLRGGQIVGEHTLLFTSADEQVVLSHRAFDRRTFAAGAIRAAHWTAGRAPGLYGMRDVLGLT</sequence>
<evidence type="ECO:0000259" key="15">
    <source>
        <dbReference type="Pfam" id="PF05173"/>
    </source>
</evidence>
<keyword evidence="6 13" id="KW-0560">Oxidoreductase</keyword>
<comment type="similarity">
    <text evidence="1 13">Belongs to the DapB family.</text>
</comment>
<evidence type="ECO:0000256" key="1">
    <source>
        <dbReference type="ARBA" id="ARBA00006642"/>
    </source>
</evidence>
<comment type="catalytic activity">
    <reaction evidence="12 13">
        <text>(S)-2,3,4,5-tetrahydrodipicolinate + NAD(+) + H2O = (2S,4S)-4-hydroxy-2,3,4,5-tetrahydrodipicolinate + NADH + H(+)</text>
        <dbReference type="Rhea" id="RHEA:35323"/>
        <dbReference type="ChEBI" id="CHEBI:15377"/>
        <dbReference type="ChEBI" id="CHEBI:15378"/>
        <dbReference type="ChEBI" id="CHEBI:16845"/>
        <dbReference type="ChEBI" id="CHEBI:57540"/>
        <dbReference type="ChEBI" id="CHEBI:57945"/>
        <dbReference type="ChEBI" id="CHEBI:67139"/>
        <dbReference type="EC" id="1.17.1.8"/>
    </reaction>
</comment>
<dbReference type="GO" id="GO:0016726">
    <property type="term" value="F:oxidoreductase activity, acting on CH or CH2 groups, NAD or NADP as acceptor"/>
    <property type="evidence" value="ECO:0007669"/>
    <property type="project" value="UniProtKB-UniRule"/>
</dbReference>
<dbReference type="GO" id="GO:0008839">
    <property type="term" value="F:4-hydroxy-tetrahydrodipicolinate reductase"/>
    <property type="evidence" value="ECO:0007669"/>
    <property type="project" value="UniProtKB-UniRule"/>
</dbReference>
<comment type="caution">
    <text evidence="16">The sequence shown here is derived from an EMBL/GenBank/DDBJ whole genome shotgun (WGS) entry which is preliminary data.</text>
</comment>
<dbReference type="InterPro" id="IPR023940">
    <property type="entry name" value="DHDPR_bac"/>
</dbReference>
<dbReference type="OrthoDB" id="9790352at2"/>
<dbReference type="PANTHER" id="PTHR20836:SF0">
    <property type="entry name" value="4-HYDROXY-TETRAHYDRODIPICOLINATE REDUCTASE 1, CHLOROPLASTIC-RELATED"/>
    <property type="match status" value="1"/>
</dbReference>
<dbReference type="SUPFAM" id="SSF51735">
    <property type="entry name" value="NAD(P)-binding Rossmann-fold domains"/>
    <property type="match status" value="1"/>
</dbReference>
<dbReference type="GO" id="GO:0005737">
    <property type="term" value="C:cytoplasm"/>
    <property type="evidence" value="ECO:0007669"/>
    <property type="project" value="UniProtKB-SubCell"/>
</dbReference>
<dbReference type="PIRSF" id="PIRSF000161">
    <property type="entry name" value="DHPR"/>
    <property type="match status" value="1"/>
</dbReference>
<dbReference type="AlphaFoldDB" id="A0A5R9J1U3"/>
<organism evidence="16 17">
    <name type="scientific">Lichenicoccus roseus</name>
    <dbReference type="NCBI Taxonomy" id="2683649"/>
    <lineage>
        <taxon>Bacteria</taxon>
        <taxon>Pseudomonadati</taxon>
        <taxon>Pseudomonadota</taxon>
        <taxon>Alphaproteobacteria</taxon>
        <taxon>Acetobacterales</taxon>
        <taxon>Acetobacteraceae</taxon>
        <taxon>Lichenicoccus</taxon>
    </lineage>
</organism>
<protein>
    <recommendedName>
        <fullName evidence="10 13">4-hydroxy-tetrahydrodipicolinate reductase</fullName>
        <shortName evidence="13">HTPA reductase</shortName>
        <ecNumber evidence="10 13">1.17.1.8</ecNumber>
    </recommendedName>
</protein>
<comment type="subcellular location">
    <subcellularLocation>
        <location evidence="13">Cytoplasm</location>
    </subcellularLocation>
</comment>
<dbReference type="FunFam" id="3.30.360.10:FF:000004">
    <property type="entry name" value="4-hydroxy-tetrahydrodipicolinate reductase"/>
    <property type="match status" value="1"/>
</dbReference>
<comment type="caution">
    <text evidence="13">Was originally thought to be a dihydrodipicolinate reductase (DHDPR), catalyzing the conversion of dihydrodipicolinate to tetrahydrodipicolinate. However, it was shown in E.coli that the substrate of the enzymatic reaction is not dihydrodipicolinate (DHDP) but in fact (2S,4S)-4-hydroxy-2,3,4,5-tetrahydrodipicolinic acid (HTPA), the product released by the DapA-catalyzed reaction.</text>
</comment>
<keyword evidence="17" id="KW-1185">Reference proteome</keyword>
<reference evidence="16 17" key="1">
    <citation type="submission" date="2019-05" db="EMBL/GenBank/DDBJ databases">
        <authorList>
            <person name="Pankratov T."/>
            <person name="Grouzdev D."/>
        </authorList>
    </citation>
    <scope>NUCLEOTIDE SEQUENCE [LARGE SCALE GENOMIC DNA]</scope>
    <source>
        <strain evidence="16 17">KEBCLARHB70R</strain>
    </source>
</reference>
<comment type="catalytic activity">
    <reaction evidence="11 13">
        <text>(S)-2,3,4,5-tetrahydrodipicolinate + NADP(+) + H2O = (2S,4S)-4-hydroxy-2,3,4,5-tetrahydrodipicolinate + NADPH + H(+)</text>
        <dbReference type="Rhea" id="RHEA:35331"/>
        <dbReference type="ChEBI" id="CHEBI:15377"/>
        <dbReference type="ChEBI" id="CHEBI:15378"/>
        <dbReference type="ChEBI" id="CHEBI:16845"/>
        <dbReference type="ChEBI" id="CHEBI:57783"/>
        <dbReference type="ChEBI" id="CHEBI:58349"/>
        <dbReference type="ChEBI" id="CHEBI:67139"/>
        <dbReference type="EC" id="1.17.1.8"/>
    </reaction>
</comment>
<keyword evidence="7 13" id="KW-0520">NAD</keyword>
<dbReference type="InterPro" id="IPR036291">
    <property type="entry name" value="NAD(P)-bd_dom_sf"/>
</dbReference>
<feature type="binding site" evidence="13">
    <location>
        <begin position="111"/>
        <end position="114"/>
    </location>
    <ligand>
        <name>NAD(+)</name>
        <dbReference type="ChEBI" id="CHEBI:57540"/>
    </ligand>
</feature>
<dbReference type="Gene3D" id="3.40.50.720">
    <property type="entry name" value="NAD(P)-binding Rossmann-like Domain"/>
    <property type="match status" value="1"/>
</dbReference>
<comment type="subunit">
    <text evidence="13">Homotetramer.</text>
</comment>